<keyword evidence="4 7" id="KW-0812">Transmembrane</keyword>
<feature type="transmembrane region" description="Helical" evidence="7">
    <location>
        <begin position="275"/>
        <end position="294"/>
    </location>
</feature>
<feature type="transmembrane region" description="Helical" evidence="7">
    <location>
        <begin position="410"/>
        <end position="430"/>
    </location>
</feature>
<feature type="transmembrane region" description="Helical" evidence="7">
    <location>
        <begin position="145"/>
        <end position="163"/>
    </location>
</feature>
<keyword evidence="10" id="KW-1185">Reference proteome</keyword>
<keyword evidence="2" id="KW-0813">Transport</keyword>
<dbReference type="InterPro" id="IPR036259">
    <property type="entry name" value="MFS_trans_sf"/>
</dbReference>
<evidence type="ECO:0000313" key="9">
    <source>
        <dbReference type="EMBL" id="GAA1729832.1"/>
    </source>
</evidence>
<feature type="transmembrane region" description="Helical" evidence="7">
    <location>
        <begin position="339"/>
        <end position="359"/>
    </location>
</feature>
<proteinExistence type="predicted"/>
<dbReference type="Gene3D" id="1.20.1250.20">
    <property type="entry name" value="MFS general substrate transporter like domains"/>
    <property type="match status" value="1"/>
</dbReference>
<feature type="transmembrane region" description="Helical" evidence="7">
    <location>
        <begin position="236"/>
        <end position="254"/>
    </location>
</feature>
<organism evidence="9 10">
    <name type="scientific">Isoptericola hypogeus</name>
    <dbReference type="NCBI Taxonomy" id="300179"/>
    <lineage>
        <taxon>Bacteria</taxon>
        <taxon>Bacillati</taxon>
        <taxon>Actinomycetota</taxon>
        <taxon>Actinomycetes</taxon>
        <taxon>Micrococcales</taxon>
        <taxon>Promicromonosporaceae</taxon>
        <taxon>Isoptericola</taxon>
    </lineage>
</organism>
<dbReference type="Pfam" id="PF07690">
    <property type="entry name" value="MFS_1"/>
    <property type="match status" value="1"/>
</dbReference>
<dbReference type="CDD" id="cd17321">
    <property type="entry name" value="MFS_MMR_MDR_like"/>
    <property type="match status" value="1"/>
</dbReference>
<evidence type="ECO:0000313" key="10">
    <source>
        <dbReference type="Proteomes" id="UP001501138"/>
    </source>
</evidence>
<keyword evidence="3" id="KW-1003">Cell membrane</keyword>
<dbReference type="InterPro" id="IPR020846">
    <property type="entry name" value="MFS_dom"/>
</dbReference>
<dbReference type="InterPro" id="IPR011701">
    <property type="entry name" value="MFS"/>
</dbReference>
<protein>
    <submittedName>
        <fullName evidence="9">MFS transporter</fullName>
    </submittedName>
</protein>
<feature type="transmembrane region" description="Helical" evidence="7">
    <location>
        <begin position="365"/>
        <end position="389"/>
    </location>
</feature>
<dbReference type="PANTHER" id="PTHR42718">
    <property type="entry name" value="MAJOR FACILITATOR SUPERFAMILY MULTIDRUG TRANSPORTER MFSC"/>
    <property type="match status" value="1"/>
</dbReference>
<keyword evidence="6 7" id="KW-0472">Membrane</keyword>
<evidence type="ECO:0000256" key="5">
    <source>
        <dbReference type="ARBA" id="ARBA00022989"/>
    </source>
</evidence>
<comment type="subcellular location">
    <subcellularLocation>
        <location evidence="1">Cell membrane</location>
        <topology evidence="1">Multi-pass membrane protein</topology>
    </subcellularLocation>
</comment>
<feature type="transmembrane region" description="Helical" evidence="7">
    <location>
        <begin position="91"/>
        <end position="114"/>
    </location>
</feature>
<dbReference type="EMBL" id="BAAAPM010000005">
    <property type="protein sequence ID" value="GAA1729832.1"/>
    <property type="molecule type" value="Genomic_DNA"/>
</dbReference>
<evidence type="ECO:0000256" key="4">
    <source>
        <dbReference type="ARBA" id="ARBA00022692"/>
    </source>
</evidence>
<feature type="transmembrane region" description="Helical" evidence="7">
    <location>
        <begin position="175"/>
        <end position="195"/>
    </location>
</feature>
<name>A0ABN2JJU0_9MICO</name>
<gene>
    <name evidence="9" type="ORF">GCM10009809_26740</name>
</gene>
<feature type="transmembrane region" description="Helical" evidence="7">
    <location>
        <begin position="464"/>
        <end position="484"/>
    </location>
</feature>
<evidence type="ECO:0000256" key="3">
    <source>
        <dbReference type="ARBA" id="ARBA00022475"/>
    </source>
</evidence>
<keyword evidence="5 7" id="KW-1133">Transmembrane helix</keyword>
<evidence type="ECO:0000256" key="6">
    <source>
        <dbReference type="ARBA" id="ARBA00023136"/>
    </source>
</evidence>
<feature type="transmembrane region" description="Helical" evidence="7">
    <location>
        <begin position="306"/>
        <end position="327"/>
    </location>
</feature>
<sequence length="493" mass="48980">MAPVGSRPKAGARRAATSRATLPVVLGGFLALPMSMSGASVAIPRVAADLGTGGAAAQWVVTAYFLTAAALMLIAGSLADAVGRRRVYRAGAVAYATGSLAAALAPGIGVLLAARVLTGAGAAGVMAAGGALVATTFSGPARTRAFAAVGTTAGLGLALGPPVSGWLVDAVGWRLGFGVFALAGLGLLAGTWALPDSRASTRPRIDWTGAALIASGLAGTMLAVSQWPGRTWTDPLVLGAAAVGVVGIGLAVAVERRAPQPVLDLRLLRHRRFMGWLLAAGTMALGFGGVLSFLPSYLQSPAGHSATAVGAVMLLPTLPMVSLPPLAARAVNRGLSPRALVTGALLLLAAGNAWLTILAPDVGVVALAGPLLAVGAGVGLASGTIDAQAMDQIDENHVGMAAGMLNTVRAAANAFVLALFGAALVGLLSARLGSPELAGRVVTGNLPVTGTDTLADHLTDVWHLTLWAATGVCVAGAVAAGVLLRDGSRRRAR</sequence>
<evidence type="ECO:0000256" key="7">
    <source>
        <dbReference type="SAM" id="Phobius"/>
    </source>
</evidence>
<evidence type="ECO:0000256" key="1">
    <source>
        <dbReference type="ARBA" id="ARBA00004651"/>
    </source>
</evidence>
<feature type="transmembrane region" description="Helical" evidence="7">
    <location>
        <begin position="58"/>
        <end position="79"/>
    </location>
</feature>
<reference evidence="9 10" key="1">
    <citation type="journal article" date="2019" name="Int. J. Syst. Evol. Microbiol.">
        <title>The Global Catalogue of Microorganisms (GCM) 10K type strain sequencing project: providing services to taxonomists for standard genome sequencing and annotation.</title>
        <authorList>
            <consortium name="The Broad Institute Genomics Platform"/>
            <consortium name="The Broad Institute Genome Sequencing Center for Infectious Disease"/>
            <person name="Wu L."/>
            <person name="Ma J."/>
        </authorList>
    </citation>
    <scope>NUCLEOTIDE SEQUENCE [LARGE SCALE GENOMIC DNA]</scope>
    <source>
        <strain evidence="9 10">JCM 15589</strain>
    </source>
</reference>
<feature type="transmembrane region" description="Helical" evidence="7">
    <location>
        <begin position="207"/>
        <end position="224"/>
    </location>
</feature>
<feature type="transmembrane region" description="Helical" evidence="7">
    <location>
        <begin position="120"/>
        <end position="138"/>
    </location>
</feature>
<dbReference type="PROSITE" id="PS50850">
    <property type="entry name" value="MFS"/>
    <property type="match status" value="1"/>
</dbReference>
<evidence type="ECO:0000259" key="8">
    <source>
        <dbReference type="PROSITE" id="PS50850"/>
    </source>
</evidence>
<dbReference type="Proteomes" id="UP001501138">
    <property type="component" value="Unassembled WGS sequence"/>
</dbReference>
<comment type="caution">
    <text evidence="9">The sequence shown here is derived from an EMBL/GenBank/DDBJ whole genome shotgun (WGS) entry which is preliminary data.</text>
</comment>
<feature type="domain" description="Major facilitator superfamily (MFS) profile" evidence="8">
    <location>
        <begin position="21"/>
        <end position="488"/>
    </location>
</feature>
<dbReference type="Gene3D" id="1.20.1720.10">
    <property type="entry name" value="Multidrug resistance protein D"/>
    <property type="match status" value="1"/>
</dbReference>
<evidence type="ECO:0000256" key="2">
    <source>
        <dbReference type="ARBA" id="ARBA00022448"/>
    </source>
</evidence>
<dbReference type="SUPFAM" id="SSF103473">
    <property type="entry name" value="MFS general substrate transporter"/>
    <property type="match status" value="1"/>
</dbReference>
<accession>A0ABN2JJU0</accession>
<dbReference type="PANTHER" id="PTHR42718:SF46">
    <property type="entry name" value="BLR6921 PROTEIN"/>
    <property type="match status" value="1"/>
</dbReference>